<organism evidence="2 3">
    <name type="scientific">Stentor coeruleus</name>
    <dbReference type="NCBI Taxonomy" id="5963"/>
    <lineage>
        <taxon>Eukaryota</taxon>
        <taxon>Sar</taxon>
        <taxon>Alveolata</taxon>
        <taxon>Ciliophora</taxon>
        <taxon>Postciliodesmatophora</taxon>
        <taxon>Heterotrichea</taxon>
        <taxon>Heterotrichida</taxon>
        <taxon>Stentoridae</taxon>
        <taxon>Stentor</taxon>
    </lineage>
</organism>
<dbReference type="InterPro" id="IPR002048">
    <property type="entry name" value="EF_hand_dom"/>
</dbReference>
<dbReference type="SMART" id="SM00054">
    <property type="entry name" value="EFh"/>
    <property type="match status" value="2"/>
</dbReference>
<dbReference type="PROSITE" id="PS50222">
    <property type="entry name" value="EF_HAND_2"/>
    <property type="match status" value="2"/>
</dbReference>
<dbReference type="OrthoDB" id="293868at2759"/>
<dbReference type="EMBL" id="MPUH01000096">
    <property type="protein sequence ID" value="OMJ90729.1"/>
    <property type="molecule type" value="Genomic_DNA"/>
</dbReference>
<comment type="caution">
    <text evidence="2">The sequence shown here is derived from an EMBL/GenBank/DDBJ whole genome shotgun (WGS) entry which is preliminary data.</text>
</comment>
<keyword evidence="3" id="KW-1185">Reference proteome</keyword>
<evidence type="ECO:0000313" key="3">
    <source>
        <dbReference type="Proteomes" id="UP000187209"/>
    </source>
</evidence>
<sequence length="546" mass="63226">MGCNCTSNRRIVQEINEPAMSRFQASLKKKMTDMPQTYSSLKPELPYSHCNLLVWTETLEEYNRLFPKSFLKFNPTPEFEMTFSITSTLAYNDSSLLVIDCLIFIVNSPQEVEKIRMISLKYTNICIQIAISENELKDLGTIILIPNISELYNQLYAQQVNLEKLLREIFYEMDENFDGSITKNEFRKALLKLDITLSAEKIDEIMEEIDTDKDSKIAFNEFSYWWKRGRQGKKSFLQLTFAWAEYIHKLLPRMNKFSEKKKIDKSKIAKKIMIVIGAPNRKNLIVKLKAGKSAKREEILRIPEERLRLNIYEFWVAVSLKGKTNAAVYQHLRKFEDMLENVKVSLLAGTIKGSDLLESVQHRVMTNDNQLMFAFNFELNNEIISESVTSLNQLEKILVSPIDDHAYITMTSSKTGRQHLENPGNDFLNSFGDGEIIIESEHWSAYGNMMNTKSKFDEILKKFALFEGVTVIKDPESVGQPPLVYYLSKYLKPLQLMCQQIAMVKEVLDAIESSFEPEVNFFIRYLNMGMEISIRCPDLVDFIKSL</sequence>
<accession>A0A1R2CNZ5</accession>
<dbReference type="Pfam" id="PF13499">
    <property type="entry name" value="EF-hand_7"/>
    <property type="match status" value="1"/>
</dbReference>
<evidence type="ECO:0000313" key="2">
    <source>
        <dbReference type="EMBL" id="OMJ90729.1"/>
    </source>
</evidence>
<gene>
    <name evidence="2" type="ORF">SteCoe_6806</name>
</gene>
<name>A0A1R2CNZ5_9CILI</name>
<protein>
    <recommendedName>
        <fullName evidence="1">EF-hand domain-containing protein</fullName>
    </recommendedName>
</protein>
<feature type="domain" description="EF-hand" evidence="1">
    <location>
        <begin position="197"/>
        <end position="232"/>
    </location>
</feature>
<dbReference type="SUPFAM" id="SSF47473">
    <property type="entry name" value="EF-hand"/>
    <property type="match status" value="1"/>
</dbReference>
<dbReference type="InterPro" id="IPR011992">
    <property type="entry name" value="EF-hand-dom_pair"/>
</dbReference>
<evidence type="ECO:0000259" key="1">
    <source>
        <dbReference type="PROSITE" id="PS50222"/>
    </source>
</evidence>
<reference evidence="2 3" key="1">
    <citation type="submission" date="2016-11" db="EMBL/GenBank/DDBJ databases">
        <title>The macronuclear genome of Stentor coeruleus: a giant cell with tiny introns.</title>
        <authorList>
            <person name="Slabodnick M."/>
            <person name="Ruby J.G."/>
            <person name="Reiff S.B."/>
            <person name="Swart E.C."/>
            <person name="Gosai S."/>
            <person name="Prabakaran S."/>
            <person name="Witkowska E."/>
            <person name="Larue G.E."/>
            <person name="Fisher S."/>
            <person name="Freeman R.M."/>
            <person name="Gunawardena J."/>
            <person name="Chu W."/>
            <person name="Stover N.A."/>
            <person name="Gregory B.D."/>
            <person name="Nowacki M."/>
            <person name="Derisi J."/>
            <person name="Roy S.W."/>
            <person name="Marshall W.F."/>
            <person name="Sood P."/>
        </authorList>
    </citation>
    <scope>NUCLEOTIDE SEQUENCE [LARGE SCALE GENOMIC DNA]</scope>
    <source>
        <strain evidence="2">WM001</strain>
    </source>
</reference>
<dbReference type="Gene3D" id="1.10.238.10">
    <property type="entry name" value="EF-hand"/>
    <property type="match status" value="1"/>
</dbReference>
<dbReference type="AlphaFoldDB" id="A0A1R2CNZ5"/>
<proteinExistence type="predicted"/>
<dbReference type="Proteomes" id="UP000187209">
    <property type="component" value="Unassembled WGS sequence"/>
</dbReference>
<dbReference type="CDD" id="cd00051">
    <property type="entry name" value="EFh"/>
    <property type="match status" value="1"/>
</dbReference>
<feature type="domain" description="EF-hand" evidence="1">
    <location>
        <begin position="161"/>
        <end position="196"/>
    </location>
</feature>
<dbReference type="GO" id="GO:0005509">
    <property type="term" value="F:calcium ion binding"/>
    <property type="evidence" value="ECO:0007669"/>
    <property type="project" value="InterPro"/>
</dbReference>